<evidence type="ECO:0000313" key="3">
    <source>
        <dbReference type="Proteomes" id="UP000692816"/>
    </source>
</evidence>
<organism evidence="2 3">
    <name type="scientific">Bradyrhizobium quebecense</name>
    <dbReference type="NCBI Taxonomy" id="2748629"/>
    <lineage>
        <taxon>Bacteria</taxon>
        <taxon>Pseudomonadati</taxon>
        <taxon>Pseudomonadota</taxon>
        <taxon>Alphaproteobacteria</taxon>
        <taxon>Hyphomicrobiales</taxon>
        <taxon>Nitrobacteraceae</taxon>
        <taxon>Bradyrhizobium</taxon>
    </lineage>
</organism>
<accession>A0ABS3MTC8</accession>
<dbReference type="InterPro" id="IPR015109">
    <property type="entry name" value="Restrct_endonuc_II_EcoRII_C"/>
</dbReference>
<feature type="domain" description="Restriction endonuclease type II EcoRII C-terminal" evidence="1">
    <location>
        <begin position="229"/>
        <end position="397"/>
    </location>
</feature>
<dbReference type="RefSeq" id="WP_207837852.1">
    <property type="nucleotide sequence ID" value="NZ_CP088282.1"/>
</dbReference>
<dbReference type="InterPro" id="IPR038365">
    <property type="entry name" value="EcoRII_C_sf"/>
</dbReference>
<dbReference type="Pfam" id="PF09019">
    <property type="entry name" value="EcoRII-C"/>
    <property type="match status" value="1"/>
</dbReference>
<keyword evidence="2" id="KW-0540">Nuclease</keyword>
<keyword evidence="3" id="KW-1185">Reference proteome</keyword>
<name>A0ABS3MTC8_9BRAD</name>
<keyword evidence="2" id="KW-0255">Endonuclease</keyword>
<comment type="caution">
    <text evidence="2">The sequence shown here is derived from an EMBL/GenBank/DDBJ whole genome shotgun (WGS) entry which is preliminary data.</text>
</comment>
<evidence type="ECO:0000259" key="1">
    <source>
        <dbReference type="Pfam" id="PF09019"/>
    </source>
</evidence>
<dbReference type="InterPro" id="IPR011335">
    <property type="entry name" value="Restrct_endonuc-II-like"/>
</dbReference>
<dbReference type="GO" id="GO:0004519">
    <property type="term" value="F:endonuclease activity"/>
    <property type="evidence" value="ECO:0007669"/>
    <property type="project" value="UniProtKB-KW"/>
</dbReference>
<dbReference type="EMBL" id="JAGEPA010000001">
    <property type="protein sequence ID" value="MBO1434662.1"/>
    <property type="molecule type" value="Genomic_DNA"/>
</dbReference>
<dbReference type="Proteomes" id="UP000692816">
    <property type="component" value="Unassembled WGS sequence"/>
</dbReference>
<proteinExistence type="predicted"/>
<sequence length="408" mass="46516">MQRGLLSDYFEGVAVKRLSAVEADPRRSHQHEFQGGHLRKLLGDDDRLKIPARFIWLSDEQEAISEDSVVSWYDSRRKQANRSAEYRLYYYANGVTALMGEGDTFFVAMRPGGTALIIVTPKDSTIQSQLIYLFGLEQQPDFTFKVKEIPEDQSSRLDFAARYILDELGIDAEEPEADKLDSILEPFGINFPATADFSKLARDSLTHVSASDNADAVLMAWIEREELLFRRLERLVVADRLRAGFLTDKVPDVDGFIEFSLSVQNRRKSRAGKSLEHHVAALFSARKLKFERGVETELRNKPDFLFPGKAAYQDLGFKAEKLTMLGSKSTCKDRWRQVLSEAERIPHKHLLTLEPGISENQTDEMRAKKLQLVLPASLHATYREAQRSWLMNVEDFVKLVRTRQAAAD</sequence>
<keyword evidence="2" id="KW-0378">Hydrolase</keyword>
<protein>
    <submittedName>
        <fullName evidence="2">Type II restriction endonuclease</fullName>
    </submittedName>
</protein>
<dbReference type="SUPFAM" id="SSF52980">
    <property type="entry name" value="Restriction endonuclease-like"/>
    <property type="match status" value="1"/>
</dbReference>
<gene>
    <name evidence="2" type="ORF">J4P68_35950</name>
</gene>
<reference evidence="2" key="1">
    <citation type="journal article" date="2021" name="Int. J. Syst. Evol. Microbiol.">
        <title>Bradyrhizobium septentrionale sp. nov. (sv. septentrionale) and Bradyrhizobium quebecense sp. nov. (sv. septentrionale) associated with legumes native to Canada possess rearranged symbiosis genes and numerous insertion sequences.</title>
        <authorList>
            <person name="Bromfield E.S.P."/>
            <person name="Cloutier S."/>
        </authorList>
    </citation>
    <scope>NUCLEOTIDE SEQUENCE</scope>
    <source>
        <strain evidence="2">12S5</strain>
    </source>
</reference>
<dbReference type="Gene3D" id="3.40.91.80">
    <property type="match status" value="1"/>
</dbReference>
<evidence type="ECO:0000313" key="2">
    <source>
        <dbReference type="EMBL" id="MBO1434662.1"/>
    </source>
</evidence>